<reference evidence="5" key="1">
    <citation type="journal article" date="2007" name="PLoS ONE">
        <title>Complete mitochondrial genome sequence of three tetrahymena species reveals mutation hot spots and accelerated nonsynonymous substitutions in Ymf genes.</title>
        <authorList>
            <person name="Moradian M.M."/>
            <person name="Beglaryan D."/>
            <person name="Skozylas J.M."/>
            <person name="Kerikorian V."/>
        </authorList>
    </citation>
    <scope>NUCLEOTIDE SEQUENCE</scope>
    <source>
        <strain evidence="5">RP</strain>
    </source>
</reference>
<geneLocation type="mitochondrion" evidence="5"/>
<keyword evidence="3" id="KW-0520">NAD</keyword>
<dbReference type="Gene3D" id="3.30.460.80">
    <property type="entry name" value="NADH:ubiquinone oxidoreductase, 30kDa subunit"/>
    <property type="match status" value="1"/>
</dbReference>
<organism evidence="5">
    <name type="scientific">Tetrahymena paravorax</name>
    <dbReference type="NCBI Taxonomy" id="5905"/>
    <lineage>
        <taxon>Eukaryota</taxon>
        <taxon>Sar</taxon>
        <taxon>Alveolata</taxon>
        <taxon>Ciliophora</taxon>
        <taxon>Intramacronucleata</taxon>
        <taxon>Oligohymenophorea</taxon>
        <taxon>Hymenostomatida</taxon>
        <taxon>Tetrahymenina</taxon>
        <taxon>Tetrahymenidae</taxon>
        <taxon>Tetrahymena</taxon>
    </lineage>
</organism>
<dbReference type="GO" id="GO:0008137">
    <property type="term" value="F:NADH dehydrogenase (ubiquinone) activity"/>
    <property type="evidence" value="ECO:0007669"/>
    <property type="project" value="InterPro"/>
</dbReference>
<dbReference type="RefSeq" id="YP_740789.1">
    <property type="nucleotide sequence ID" value="NC_008338.1"/>
</dbReference>
<dbReference type="SUPFAM" id="SSF143243">
    <property type="entry name" value="Nqo5-like"/>
    <property type="match status" value="1"/>
</dbReference>
<dbReference type="GeneID" id="4271463"/>
<evidence type="ECO:0000256" key="2">
    <source>
        <dbReference type="ARBA" id="ARBA00022448"/>
    </source>
</evidence>
<dbReference type="InterPro" id="IPR020396">
    <property type="entry name" value="NADH_UbQ_OxRdtase_CS"/>
</dbReference>
<keyword evidence="2 3" id="KW-0813">Transport</keyword>
<dbReference type="EMBL" id="DQ927304">
    <property type="protein sequence ID" value="ABI51698.1"/>
    <property type="molecule type" value="Genomic_DNA"/>
</dbReference>
<keyword evidence="5" id="KW-0496">Mitochondrion</keyword>
<comment type="similarity">
    <text evidence="1 3">Belongs to the complex I 30 kDa subunit family.</text>
</comment>
<dbReference type="AlphaFoldDB" id="Q09F53"/>
<evidence type="ECO:0000313" key="5">
    <source>
        <dbReference type="EMBL" id="ABI51698.1"/>
    </source>
</evidence>
<evidence type="ECO:0000259" key="4">
    <source>
        <dbReference type="Pfam" id="PF00329"/>
    </source>
</evidence>
<accession>Q09F53</accession>
<dbReference type="GO" id="GO:0016651">
    <property type="term" value="F:oxidoreductase activity, acting on NAD(P)H"/>
    <property type="evidence" value="ECO:0007669"/>
    <property type="project" value="InterPro"/>
</dbReference>
<dbReference type="InterPro" id="IPR001268">
    <property type="entry name" value="NADH_UbQ_OxRdtase_30kDa_su"/>
</dbReference>
<evidence type="ECO:0000256" key="1">
    <source>
        <dbReference type="ARBA" id="ARBA00007569"/>
    </source>
</evidence>
<dbReference type="InterPro" id="IPR037232">
    <property type="entry name" value="NADH_quin_OxRdtase_su_C/D-like"/>
</dbReference>
<gene>
    <name evidence="5" type="primary">nad9_1</name>
</gene>
<dbReference type="Pfam" id="PF00329">
    <property type="entry name" value="Complex1_30kDa"/>
    <property type="match status" value="1"/>
</dbReference>
<name>Q09F53_TETPR</name>
<protein>
    <submittedName>
        <fullName evidence="5">NADH dehydrogenase subunit 9</fullName>
    </submittedName>
</protein>
<evidence type="ECO:0000256" key="3">
    <source>
        <dbReference type="RuleBase" id="RU003456"/>
    </source>
</evidence>
<proteinExistence type="inferred from homology"/>
<feature type="domain" description="NADH:ubiquinone oxidoreductase 30kDa subunit" evidence="4">
    <location>
        <begin position="78"/>
        <end position="176"/>
    </location>
</feature>
<dbReference type="PROSITE" id="PS00542">
    <property type="entry name" value="COMPLEX1_30K"/>
    <property type="match status" value="1"/>
</dbReference>
<keyword evidence="3" id="KW-1278">Translocase</keyword>
<sequence length="198" mass="23896">MQKSYMQPIHLFLVFEKLNTKIWISKKLNLNHSIMLIPNNWFYAINLFIKKELLMSTSTLIENSAIDCQNYNIDTDQNSLDQNFLENFFFNNKILVFYNYYNYFLKSKYTFFLIINKLSKNLDSIDRIYSNANWLERETSEMYGINYKWKLDTRKLLLDYSKIESPMLKEYQTEGTQDVFYNIFENQVTATKNETVEL</sequence>